<dbReference type="Gene3D" id="6.10.250.2860">
    <property type="match status" value="1"/>
</dbReference>
<dbReference type="Pfam" id="PF16360">
    <property type="entry name" value="GTP-bdg_M"/>
    <property type="match status" value="1"/>
</dbReference>
<sequence length="426" mass="48237">MPEKHFEIERDYVDRVILVCVATRENESYCEESLDELEELANTAGAITLEKVIQNRESVHPGTYLGKGKIAEIKELIYELDATGIICDDELSPAQLKNLEDVLECKIMDRTMLILDIFAKRAHTREGIIQVELAQLQYRLSRLAGIGTSLSRLGGGIGTRGPGEKKLETDRRHIRNRISQLKKELLDVKNHRDLIRERRKKQGKVKIAIVGYTNAGKSTLLNKLTDAEVLEEDKLFATLDPTTRQLILPNGTEVLLTDTVGFIRKLPHHLIKAFHSTLEEAVVADILIHVVDSANEQANSHIRVVYETLEELGATGKTVITVFNKIDKEGSNKHLEDYNAYKTLMVSVKEGTGLEELLDIIEKKIQQDKILIKEVISYDNGNLLNQIRINGQIIKEEYRNEGTYIEAYVDDKTYGELNKIKTKVLI</sequence>
<dbReference type="NCBIfam" id="TIGR00231">
    <property type="entry name" value="small_GTP"/>
    <property type="match status" value="1"/>
</dbReference>
<dbReference type="InterPro" id="IPR016496">
    <property type="entry name" value="GTPase_HflX"/>
</dbReference>
<dbReference type="InterPro" id="IPR025121">
    <property type="entry name" value="GTPase_HflX_N"/>
</dbReference>
<feature type="binding site" evidence="7">
    <location>
        <begin position="324"/>
        <end position="327"/>
    </location>
    <ligand>
        <name>GTP</name>
        <dbReference type="ChEBI" id="CHEBI:37565"/>
    </ligand>
</feature>
<dbReference type="FunFam" id="3.40.50.11060:FF:000001">
    <property type="entry name" value="GTPase HflX"/>
    <property type="match status" value="1"/>
</dbReference>
<keyword evidence="1 6" id="KW-0963">Cytoplasm</keyword>
<feature type="binding site" evidence="7">
    <location>
        <begin position="211"/>
        <end position="218"/>
    </location>
    <ligand>
        <name>GTP</name>
        <dbReference type="ChEBI" id="CHEBI:37565"/>
    </ligand>
</feature>
<feature type="binding site" evidence="7">
    <location>
        <begin position="236"/>
        <end position="240"/>
    </location>
    <ligand>
        <name>GTP</name>
        <dbReference type="ChEBI" id="CHEBI:37565"/>
    </ligand>
</feature>
<gene>
    <name evidence="6 11" type="primary">hflX</name>
    <name evidence="11" type="ORF">HYG85_16000</name>
</gene>
<feature type="binding site" evidence="8">
    <location>
        <position position="218"/>
    </location>
    <ligand>
        <name>Mg(2+)</name>
        <dbReference type="ChEBI" id="CHEBI:18420"/>
    </ligand>
</feature>
<keyword evidence="2 8" id="KW-0479">Metal-binding</keyword>
<evidence type="ECO:0000256" key="2">
    <source>
        <dbReference type="ARBA" id="ARBA00022723"/>
    </source>
</evidence>
<comment type="cofactor">
    <cofactor evidence="8">
        <name>Mg(2+)</name>
        <dbReference type="ChEBI" id="CHEBI:18420"/>
    </cofactor>
</comment>
<evidence type="ECO:0000256" key="8">
    <source>
        <dbReference type="PIRSR" id="PIRSR006809-2"/>
    </source>
</evidence>
<dbReference type="CDD" id="cd01878">
    <property type="entry name" value="HflX"/>
    <property type="match status" value="1"/>
</dbReference>
<evidence type="ECO:0000256" key="9">
    <source>
        <dbReference type="SAM" id="Coils"/>
    </source>
</evidence>
<evidence type="ECO:0000313" key="11">
    <source>
        <dbReference type="EMBL" id="QUH30323.1"/>
    </source>
</evidence>
<dbReference type="EMBL" id="CP058561">
    <property type="protein sequence ID" value="QUH30323.1"/>
    <property type="molecule type" value="Genomic_DNA"/>
</dbReference>
<protein>
    <recommendedName>
        <fullName evidence="6">GTPase HflX</fullName>
    </recommendedName>
    <alternativeName>
        <fullName evidence="6">GTP-binding protein HflX</fullName>
    </alternativeName>
</protein>
<keyword evidence="4 8" id="KW-0460">Magnesium</keyword>
<dbReference type="PANTHER" id="PTHR10229">
    <property type="entry name" value="GTP-BINDING PROTEIN HFLX"/>
    <property type="match status" value="1"/>
</dbReference>
<feature type="binding site" evidence="7">
    <location>
        <begin position="347"/>
        <end position="349"/>
    </location>
    <ligand>
        <name>GTP</name>
        <dbReference type="ChEBI" id="CHEBI:37565"/>
    </ligand>
</feature>
<dbReference type="InterPro" id="IPR006073">
    <property type="entry name" value="GTP-bd"/>
</dbReference>
<dbReference type="HAMAP" id="MF_00900">
    <property type="entry name" value="GTPase_HflX"/>
    <property type="match status" value="1"/>
</dbReference>
<evidence type="ECO:0000256" key="1">
    <source>
        <dbReference type="ARBA" id="ARBA00022490"/>
    </source>
</evidence>
<dbReference type="InterPro" id="IPR027417">
    <property type="entry name" value="P-loop_NTPase"/>
</dbReference>
<dbReference type="InterPro" id="IPR005225">
    <property type="entry name" value="Small_GTP-bd"/>
</dbReference>
<comment type="similarity">
    <text evidence="6">Belongs to the TRAFAC class OBG-HflX-like GTPase superfamily. HflX GTPase family.</text>
</comment>
<comment type="subunit">
    <text evidence="6">Monomer. Associates with the 50S ribosomal subunit.</text>
</comment>
<dbReference type="AlphaFoldDB" id="A0A8J8SCX9"/>
<feature type="domain" description="Hflx-type G" evidence="10">
    <location>
        <begin position="205"/>
        <end position="369"/>
    </location>
</feature>
<proteinExistence type="inferred from homology"/>
<feature type="binding site" evidence="7">
    <location>
        <begin position="258"/>
        <end position="261"/>
    </location>
    <ligand>
        <name>GTP</name>
        <dbReference type="ChEBI" id="CHEBI:37565"/>
    </ligand>
</feature>
<dbReference type="PIRSF" id="PIRSF006809">
    <property type="entry name" value="GTP-binding_hflX_prd"/>
    <property type="match status" value="1"/>
</dbReference>
<dbReference type="Gene3D" id="3.40.50.300">
    <property type="entry name" value="P-loop containing nucleotide triphosphate hydrolases"/>
    <property type="match status" value="1"/>
</dbReference>
<dbReference type="GO" id="GO:0043022">
    <property type="term" value="F:ribosome binding"/>
    <property type="evidence" value="ECO:0007669"/>
    <property type="project" value="TreeGrafter"/>
</dbReference>
<evidence type="ECO:0000256" key="7">
    <source>
        <dbReference type="PIRSR" id="PIRSR006809-1"/>
    </source>
</evidence>
<dbReference type="PRINTS" id="PR00326">
    <property type="entry name" value="GTP1OBG"/>
</dbReference>
<organism evidence="11 12">
    <name type="scientific">Vallitalea guaymasensis</name>
    <dbReference type="NCBI Taxonomy" id="1185412"/>
    <lineage>
        <taxon>Bacteria</taxon>
        <taxon>Bacillati</taxon>
        <taxon>Bacillota</taxon>
        <taxon>Clostridia</taxon>
        <taxon>Lachnospirales</taxon>
        <taxon>Vallitaleaceae</taxon>
        <taxon>Vallitalea</taxon>
    </lineage>
</organism>
<dbReference type="Proteomes" id="UP000677305">
    <property type="component" value="Chromosome"/>
</dbReference>
<dbReference type="RefSeq" id="WP_212690499.1">
    <property type="nucleotide sequence ID" value="NZ_CP058561.1"/>
</dbReference>
<accession>A0A8J8SCX9</accession>
<dbReference type="SUPFAM" id="SSF52540">
    <property type="entry name" value="P-loop containing nucleoside triphosphate hydrolases"/>
    <property type="match status" value="1"/>
</dbReference>
<keyword evidence="3 6" id="KW-0547">Nucleotide-binding</keyword>
<evidence type="ECO:0000256" key="5">
    <source>
        <dbReference type="ARBA" id="ARBA00023134"/>
    </source>
</evidence>
<dbReference type="Pfam" id="PF01926">
    <property type="entry name" value="MMR_HSR1"/>
    <property type="match status" value="1"/>
</dbReference>
<dbReference type="GO" id="GO:0005737">
    <property type="term" value="C:cytoplasm"/>
    <property type="evidence" value="ECO:0007669"/>
    <property type="project" value="UniProtKB-SubCell"/>
</dbReference>
<dbReference type="InterPro" id="IPR042108">
    <property type="entry name" value="GTPase_HflX_N_sf"/>
</dbReference>
<comment type="subcellular location">
    <subcellularLocation>
        <location evidence="6">Cytoplasm</location>
    </subcellularLocation>
    <text evidence="6">May associate with membranes.</text>
</comment>
<dbReference type="PROSITE" id="PS51705">
    <property type="entry name" value="G_HFLX"/>
    <property type="match status" value="1"/>
</dbReference>
<evidence type="ECO:0000313" key="12">
    <source>
        <dbReference type="Proteomes" id="UP000677305"/>
    </source>
</evidence>
<dbReference type="InterPro" id="IPR032305">
    <property type="entry name" value="GTP-bd_M"/>
</dbReference>
<evidence type="ECO:0000259" key="10">
    <source>
        <dbReference type="PROSITE" id="PS51705"/>
    </source>
</evidence>
<name>A0A8J8SCX9_9FIRM</name>
<evidence type="ECO:0000256" key="6">
    <source>
        <dbReference type="HAMAP-Rule" id="MF_00900"/>
    </source>
</evidence>
<feature type="coiled-coil region" evidence="9">
    <location>
        <begin position="164"/>
        <end position="198"/>
    </location>
</feature>
<evidence type="ECO:0000256" key="3">
    <source>
        <dbReference type="ARBA" id="ARBA00022741"/>
    </source>
</evidence>
<dbReference type="GO" id="GO:0003924">
    <property type="term" value="F:GTPase activity"/>
    <property type="evidence" value="ECO:0007669"/>
    <property type="project" value="UniProtKB-UniRule"/>
</dbReference>
<keyword evidence="5 6" id="KW-0342">GTP-binding</keyword>
<dbReference type="GO" id="GO:0005525">
    <property type="term" value="F:GTP binding"/>
    <property type="evidence" value="ECO:0007669"/>
    <property type="project" value="UniProtKB-UniRule"/>
</dbReference>
<dbReference type="NCBIfam" id="TIGR03156">
    <property type="entry name" value="GTP_HflX"/>
    <property type="match status" value="1"/>
</dbReference>
<dbReference type="Pfam" id="PF13167">
    <property type="entry name" value="GTP-bdg_N"/>
    <property type="match status" value="1"/>
</dbReference>
<feature type="binding site" evidence="8">
    <location>
        <position position="238"/>
    </location>
    <ligand>
        <name>Mg(2+)</name>
        <dbReference type="ChEBI" id="CHEBI:18420"/>
    </ligand>
</feature>
<reference evidence="11 12" key="1">
    <citation type="submission" date="2020-07" db="EMBL/GenBank/DDBJ databases">
        <title>Vallitalea guaymasensis genome.</title>
        <authorList>
            <person name="Postec A."/>
        </authorList>
    </citation>
    <scope>NUCLEOTIDE SEQUENCE [LARGE SCALE GENOMIC DNA]</scope>
    <source>
        <strain evidence="11 12">Ra1766G1</strain>
    </source>
</reference>
<keyword evidence="9" id="KW-0175">Coiled coil</keyword>
<dbReference type="Gene3D" id="3.40.50.11060">
    <property type="entry name" value="GTPase HflX, N-terminal domain"/>
    <property type="match status" value="1"/>
</dbReference>
<dbReference type="PANTHER" id="PTHR10229:SF0">
    <property type="entry name" value="GTP-BINDING PROTEIN 6-RELATED"/>
    <property type="match status" value="1"/>
</dbReference>
<dbReference type="GO" id="GO:0046872">
    <property type="term" value="F:metal ion binding"/>
    <property type="evidence" value="ECO:0007669"/>
    <property type="project" value="UniProtKB-KW"/>
</dbReference>
<dbReference type="InterPro" id="IPR030394">
    <property type="entry name" value="G_HFLX_dom"/>
</dbReference>
<comment type="function">
    <text evidence="6">GTPase that associates with the 50S ribosomal subunit and may have a role during protein synthesis or ribosome biogenesis.</text>
</comment>
<keyword evidence="12" id="KW-1185">Reference proteome</keyword>
<evidence type="ECO:0000256" key="4">
    <source>
        <dbReference type="ARBA" id="ARBA00022842"/>
    </source>
</evidence>
<dbReference type="KEGG" id="vgu:HYG85_16000"/>